<evidence type="ECO:0000313" key="3">
    <source>
        <dbReference type="Proteomes" id="UP000192903"/>
    </source>
</evidence>
<dbReference type="Gene3D" id="2.60.40.3440">
    <property type="match status" value="1"/>
</dbReference>
<organism evidence="2 3">
    <name type="scientific">Xaviernesmea oryzae</name>
    <dbReference type="NCBI Taxonomy" id="464029"/>
    <lineage>
        <taxon>Bacteria</taxon>
        <taxon>Pseudomonadati</taxon>
        <taxon>Pseudomonadota</taxon>
        <taxon>Alphaproteobacteria</taxon>
        <taxon>Hyphomicrobiales</taxon>
        <taxon>Rhizobiaceae</taxon>
        <taxon>Rhizobium/Agrobacterium group</taxon>
        <taxon>Xaviernesmea</taxon>
    </lineage>
</organism>
<proteinExistence type="predicted"/>
<dbReference type="OrthoDB" id="7866147at2"/>
<gene>
    <name evidence="2" type="ORF">SAMN02982989_0099</name>
</gene>
<dbReference type="AlphaFoldDB" id="A0A1X7FNQ4"/>
<dbReference type="STRING" id="464029.SAMN02982989_0099"/>
<reference evidence="3" key="1">
    <citation type="submission" date="2017-04" db="EMBL/GenBank/DDBJ databases">
        <authorList>
            <person name="Varghese N."/>
            <person name="Submissions S."/>
        </authorList>
    </citation>
    <scope>NUCLEOTIDE SEQUENCE [LARGE SCALE GENOMIC DNA]</scope>
    <source>
        <strain evidence="3">B4P</strain>
    </source>
</reference>
<feature type="chain" id="PRO_5012755933" evidence="1">
    <location>
        <begin position="25"/>
        <end position="129"/>
    </location>
</feature>
<dbReference type="EMBL" id="FXAF01000007">
    <property type="protein sequence ID" value="SMF55775.1"/>
    <property type="molecule type" value="Genomic_DNA"/>
</dbReference>
<keyword evidence="3" id="KW-1185">Reference proteome</keyword>
<dbReference type="RefSeq" id="WP_085423478.1">
    <property type="nucleotide sequence ID" value="NZ_FXAF01000007.1"/>
</dbReference>
<protein>
    <submittedName>
        <fullName evidence="2">Uncharacterized protein</fullName>
    </submittedName>
</protein>
<accession>A0A1X7FNQ4</accession>
<keyword evidence="1" id="KW-0732">Signal</keyword>
<name>A0A1X7FNQ4_9HYPH</name>
<sequence>MRIPTATIITALIIGSVSVSTAQAACEGTNGRGWGTGRGAGQFEMSTRDKICKISFPGFIDDVRKTRTPATDVTITRQPKSGKITVVTGQGLIYTPSAGFKGKDRFCTKNTTPKVKGKSLSGCITVSVR</sequence>
<feature type="signal peptide" evidence="1">
    <location>
        <begin position="1"/>
        <end position="24"/>
    </location>
</feature>
<evidence type="ECO:0000313" key="2">
    <source>
        <dbReference type="EMBL" id="SMF55775.1"/>
    </source>
</evidence>
<dbReference type="Proteomes" id="UP000192903">
    <property type="component" value="Unassembled WGS sequence"/>
</dbReference>
<evidence type="ECO:0000256" key="1">
    <source>
        <dbReference type="SAM" id="SignalP"/>
    </source>
</evidence>